<dbReference type="RefSeq" id="WP_338398290.1">
    <property type="nucleotide sequence ID" value="NZ_AP025293.1"/>
</dbReference>
<dbReference type="PANTHER" id="PTHR11142:SF0">
    <property type="entry name" value="TRNA PSEUDOURIDINE SYNTHASE-LIKE 1"/>
    <property type="match status" value="1"/>
</dbReference>
<evidence type="ECO:0000313" key="7">
    <source>
        <dbReference type="EMBL" id="BDD01121.1"/>
    </source>
</evidence>
<dbReference type="InterPro" id="IPR001406">
    <property type="entry name" value="PsdUridine_synth_TruA"/>
</dbReference>
<comment type="similarity">
    <text evidence="1 4 5">Belongs to the tRNA pseudouridine synthase TruA family.</text>
</comment>
<dbReference type="InterPro" id="IPR020103">
    <property type="entry name" value="PsdUridine_synth_cat_dom_sf"/>
</dbReference>
<dbReference type="Gene3D" id="3.30.70.580">
    <property type="entry name" value="Pseudouridine synthase I, catalytic domain, N-terminal subdomain"/>
    <property type="match status" value="1"/>
</dbReference>
<reference evidence="7 8" key="1">
    <citation type="submission" date="2021-12" db="EMBL/GenBank/DDBJ databases">
        <title>Genome sequencing of bacteria with rrn-lacking chromosome and rrn-plasmid.</title>
        <authorList>
            <person name="Anda M."/>
            <person name="Iwasaki W."/>
        </authorList>
    </citation>
    <scope>NUCLEOTIDE SEQUENCE [LARGE SCALE GENOMIC DNA]</scope>
    <source>
        <strain evidence="7 8">NBRC 101262</strain>
        <plasmid evidence="7 8">pPP1</plasmid>
    </source>
</reference>
<keyword evidence="2 4" id="KW-0819">tRNA processing</keyword>
<geneLocation type="plasmid" evidence="7 8">
    <name>pPP1</name>
</geneLocation>
<dbReference type="EC" id="5.4.99.12" evidence="4"/>
<evidence type="ECO:0000256" key="3">
    <source>
        <dbReference type="ARBA" id="ARBA00023235"/>
    </source>
</evidence>
<dbReference type="NCBIfam" id="TIGR00071">
    <property type="entry name" value="hisT_truA"/>
    <property type="match status" value="1"/>
</dbReference>
<name>A0ABN6LD29_9BACT</name>
<evidence type="ECO:0000256" key="1">
    <source>
        <dbReference type="ARBA" id="ARBA00009375"/>
    </source>
</evidence>
<keyword evidence="3 4" id="KW-0413">Isomerase</keyword>
<dbReference type="InterPro" id="IPR020094">
    <property type="entry name" value="TruA/RsuA/RluB/E/F_N"/>
</dbReference>
<gene>
    <name evidence="7" type="primary">truA1</name>
    <name evidence="4" type="synonym">truA</name>
    <name evidence="7" type="ORF">PEPS_34010</name>
</gene>
<comment type="catalytic activity">
    <reaction evidence="4 5">
        <text>uridine(38/39/40) in tRNA = pseudouridine(38/39/40) in tRNA</text>
        <dbReference type="Rhea" id="RHEA:22376"/>
        <dbReference type="Rhea" id="RHEA-COMP:10085"/>
        <dbReference type="Rhea" id="RHEA-COMP:10087"/>
        <dbReference type="ChEBI" id="CHEBI:65314"/>
        <dbReference type="ChEBI" id="CHEBI:65315"/>
        <dbReference type="EC" id="5.4.99.12"/>
    </reaction>
</comment>
<dbReference type="PIRSF" id="PIRSF001430">
    <property type="entry name" value="tRNA_psdUrid_synth"/>
    <property type="match status" value="1"/>
</dbReference>
<dbReference type="Proteomes" id="UP001354989">
    <property type="component" value="Plasmid pPP1"/>
</dbReference>
<protein>
    <recommendedName>
        <fullName evidence="4">tRNA pseudouridine synthase A</fullName>
        <ecNumber evidence="4">5.4.99.12</ecNumber>
    </recommendedName>
    <alternativeName>
        <fullName evidence="4">tRNA pseudouridine(38-40) synthase</fullName>
    </alternativeName>
    <alternativeName>
        <fullName evidence="4">tRNA pseudouridylate synthase I</fullName>
    </alternativeName>
    <alternativeName>
        <fullName evidence="4">tRNA-uridine isomerase I</fullName>
    </alternativeName>
</protein>
<comment type="function">
    <text evidence="4">Formation of pseudouridine at positions 38, 39 and 40 in the anticodon stem and loop of transfer RNAs.</text>
</comment>
<dbReference type="Pfam" id="PF01416">
    <property type="entry name" value="PseudoU_synth_1"/>
    <property type="match status" value="2"/>
</dbReference>
<dbReference type="Gene3D" id="3.30.70.660">
    <property type="entry name" value="Pseudouridine synthase I, catalytic domain, C-terminal subdomain"/>
    <property type="match status" value="1"/>
</dbReference>
<accession>A0ABN6LD29</accession>
<keyword evidence="8" id="KW-1185">Reference proteome</keyword>
<evidence type="ECO:0000259" key="6">
    <source>
        <dbReference type="Pfam" id="PF01416"/>
    </source>
</evidence>
<evidence type="ECO:0000256" key="4">
    <source>
        <dbReference type="HAMAP-Rule" id="MF_00171"/>
    </source>
</evidence>
<feature type="active site" description="Nucleophile" evidence="4">
    <location>
        <position position="58"/>
    </location>
</feature>
<keyword evidence="7" id="KW-0614">Plasmid</keyword>
<feature type="binding site" evidence="4">
    <location>
        <position position="115"/>
    </location>
    <ligand>
        <name>substrate</name>
    </ligand>
</feature>
<dbReference type="HAMAP" id="MF_00171">
    <property type="entry name" value="TruA"/>
    <property type="match status" value="1"/>
</dbReference>
<dbReference type="PANTHER" id="PTHR11142">
    <property type="entry name" value="PSEUDOURIDYLATE SYNTHASE"/>
    <property type="match status" value="1"/>
</dbReference>
<evidence type="ECO:0000256" key="5">
    <source>
        <dbReference type="RuleBase" id="RU003792"/>
    </source>
</evidence>
<comment type="subunit">
    <text evidence="4">Homodimer.</text>
</comment>
<comment type="caution">
    <text evidence="4">Lacks conserved residue(s) required for the propagation of feature annotation.</text>
</comment>
<feature type="domain" description="Pseudouridine synthase I TruA alpha/beta" evidence="6">
    <location>
        <begin position="14"/>
        <end position="105"/>
    </location>
</feature>
<feature type="domain" description="Pseudouridine synthase I TruA alpha/beta" evidence="6">
    <location>
        <begin position="148"/>
        <end position="259"/>
    </location>
</feature>
<proteinExistence type="inferred from homology"/>
<dbReference type="EMBL" id="AP025293">
    <property type="protein sequence ID" value="BDD01121.1"/>
    <property type="molecule type" value="Genomic_DNA"/>
</dbReference>
<organism evidence="7 8">
    <name type="scientific">Persicobacter psychrovividus</name>
    <dbReference type="NCBI Taxonomy" id="387638"/>
    <lineage>
        <taxon>Bacteria</taxon>
        <taxon>Pseudomonadati</taxon>
        <taxon>Bacteroidota</taxon>
        <taxon>Cytophagia</taxon>
        <taxon>Cytophagales</taxon>
        <taxon>Persicobacteraceae</taxon>
        <taxon>Persicobacter</taxon>
    </lineage>
</organism>
<dbReference type="InterPro" id="IPR020095">
    <property type="entry name" value="PsdUridine_synth_TruA_C"/>
</dbReference>
<evidence type="ECO:0000256" key="2">
    <source>
        <dbReference type="ARBA" id="ARBA00022694"/>
    </source>
</evidence>
<sequence length="261" mass="30308">MFKNKRYYYLIQLQYLGYRYHGWQKQPNVKTVQLMVERTIRYVLGHDEFKILASGRTDAMVSANEAAIELFVWEPLEEDFLSTLNTNLPSDIRATKVQQVDEKFNVIQGSKLKEYIYLFSSGEKNHPFAAPFMVYVEQELNVEKMMEAAKCFQGVHNFQRFCYKPSPETIFERTIDLCEIVKNDLYTANFFPENSYLLRVQGKGFMRHQVRLMMGAIFAVGKEKLTIEQLKEALKGGDNQPVSYIAPASGLMLNKLSFDEV</sequence>
<dbReference type="SUPFAM" id="SSF55120">
    <property type="entry name" value="Pseudouridine synthase"/>
    <property type="match status" value="1"/>
</dbReference>
<evidence type="ECO:0000313" key="8">
    <source>
        <dbReference type="Proteomes" id="UP001354989"/>
    </source>
</evidence>
<dbReference type="InterPro" id="IPR020097">
    <property type="entry name" value="PsdUridine_synth_TruA_a/b_dom"/>
</dbReference>